<organism evidence="2 3">
    <name type="scientific">Obba rivulosa</name>
    <dbReference type="NCBI Taxonomy" id="1052685"/>
    <lineage>
        <taxon>Eukaryota</taxon>
        <taxon>Fungi</taxon>
        <taxon>Dikarya</taxon>
        <taxon>Basidiomycota</taxon>
        <taxon>Agaricomycotina</taxon>
        <taxon>Agaricomycetes</taxon>
        <taxon>Polyporales</taxon>
        <taxon>Gelatoporiaceae</taxon>
        <taxon>Obba</taxon>
    </lineage>
</organism>
<feature type="region of interest" description="Disordered" evidence="1">
    <location>
        <begin position="1"/>
        <end position="40"/>
    </location>
</feature>
<protein>
    <submittedName>
        <fullName evidence="2">Uncharacterized protein</fullName>
    </submittedName>
</protein>
<dbReference type="OrthoDB" id="10577038at2759"/>
<evidence type="ECO:0000313" key="3">
    <source>
        <dbReference type="Proteomes" id="UP000250043"/>
    </source>
</evidence>
<gene>
    <name evidence="2" type="ORF">OBBRIDRAFT_835265</name>
</gene>
<sequence length="381" mass="41734">MAGSQGFGTPGYPHVPGDPSAPGYSAPPPNQAPPYYQPALYGSPPPQYYAFSQGPAAPYDPAMGQYTGAPYSQGVPQNPNAFYYPPIPQNLNTVSYVPVPLQNQGLSQHAPSVQHPSVPWHASVPPHRGATSYAVSPQVANDPYRTSATYYPGAPHHAASPQAQVDPRYVPAPSVPPQPSAPQYPLPGTFILYQPRRETFSTTSGRAPGPGVVSIWIVPMTSGWHDRGENVKRKQQLRENWWQPIEWHTQAEKPTIPPDKCLVTKSSGAIGYITRKPIPLQYIAPPPGENYTASRERIPGIRPDYLWVGDIGEPIPLSDAGALMNRILYPYYDIDQEYLSTLHSEMAYWKINGPSPPKVPGDLIPEFWGPAYDAPLSRATR</sequence>
<proteinExistence type="predicted"/>
<evidence type="ECO:0000313" key="2">
    <source>
        <dbReference type="EMBL" id="OCH90129.1"/>
    </source>
</evidence>
<accession>A0A8E2DLQ8</accession>
<name>A0A8E2DLQ8_9APHY</name>
<keyword evidence="3" id="KW-1185">Reference proteome</keyword>
<dbReference type="Proteomes" id="UP000250043">
    <property type="component" value="Unassembled WGS sequence"/>
</dbReference>
<evidence type="ECO:0000256" key="1">
    <source>
        <dbReference type="SAM" id="MobiDB-lite"/>
    </source>
</evidence>
<feature type="compositionally biased region" description="Pro residues" evidence="1">
    <location>
        <begin position="25"/>
        <end position="36"/>
    </location>
</feature>
<dbReference type="EMBL" id="KV722411">
    <property type="protein sequence ID" value="OCH90129.1"/>
    <property type="molecule type" value="Genomic_DNA"/>
</dbReference>
<dbReference type="AlphaFoldDB" id="A0A8E2DLQ8"/>
<reference evidence="2 3" key="1">
    <citation type="submission" date="2016-07" db="EMBL/GenBank/DDBJ databases">
        <title>Draft genome of the white-rot fungus Obba rivulosa 3A-2.</title>
        <authorList>
            <consortium name="DOE Joint Genome Institute"/>
            <person name="Miettinen O."/>
            <person name="Riley R."/>
            <person name="Acob R."/>
            <person name="Barry K."/>
            <person name="Cullen D."/>
            <person name="De Vries R."/>
            <person name="Hainaut M."/>
            <person name="Hatakka A."/>
            <person name="Henrissat B."/>
            <person name="Hilden K."/>
            <person name="Kuo R."/>
            <person name="Labutti K."/>
            <person name="Lipzen A."/>
            <person name="Makela M.R."/>
            <person name="Sandor L."/>
            <person name="Spatafora J.W."/>
            <person name="Grigoriev I.V."/>
            <person name="Hibbett D.S."/>
        </authorList>
    </citation>
    <scope>NUCLEOTIDE SEQUENCE [LARGE SCALE GENOMIC DNA]</scope>
    <source>
        <strain evidence="2 3">3A-2</strain>
    </source>
</reference>